<dbReference type="PANTHER" id="PTHR43133">
    <property type="entry name" value="RNA POLYMERASE ECF-TYPE SIGMA FACTO"/>
    <property type="match status" value="1"/>
</dbReference>
<dbReference type="Proteomes" id="UP000060513">
    <property type="component" value="Chromosome"/>
</dbReference>
<evidence type="ECO:0000259" key="10">
    <source>
        <dbReference type="Pfam" id="PF12680"/>
    </source>
</evidence>
<sequence>MRGIPPDRETDAAARARHMPEDLAARARSGDGEAFRRLVEPYRRELQVHCYRILGSVQDAEDLLQETLLAAWRGIGGYEERASVRTWLYRIATNRCLNALRAGARRPHDHAVHRAEVPLPEPSRRRAEPSWLEPYPDVLLDEVADHVPGPEARYEARESVSLAFLAALQQLPPRQRAVLVLRDVLGFRAAEVADFLGTTGNAVTSALKRARGALAHELPGPDRESAPLPGSPRERRIVDDFVRAFEAGDVDAIVTLLTDDAWLTMPPLPLEYQGPEAIRRFLSTVALRDGIRYVLLPTRANGQPAFGVYVRDPRTPILHAHGVLVLTLTGDRITALTRFHDNALLTNFGLPRSLRPDRPRTGRAEGEK</sequence>
<dbReference type="InterPro" id="IPR039425">
    <property type="entry name" value="RNA_pol_sigma-70-like"/>
</dbReference>
<dbReference type="InterPro" id="IPR014284">
    <property type="entry name" value="RNA_pol_sigma-70_dom"/>
</dbReference>
<dbReference type="GO" id="GO:0016987">
    <property type="term" value="F:sigma factor activity"/>
    <property type="evidence" value="ECO:0007669"/>
    <property type="project" value="UniProtKB-KW"/>
</dbReference>
<proteinExistence type="inferred from homology"/>
<evidence type="ECO:0000256" key="7">
    <source>
        <dbReference type="RuleBase" id="RU000716"/>
    </source>
</evidence>
<dbReference type="NCBIfam" id="NF006089">
    <property type="entry name" value="PRK08241.1"/>
    <property type="match status" value="1"/>
</dbReference>
<feature type="domain" description="RNA polymerase sigma-70 region 2" evidence="8">
    <location>
        <begin position="38"/>
        <end position="105"/>
    </location>
</feature>
<evidence type="ECO:0000256" key="2">
    <source>
        <dbReference type="ARBA" id="ARBA00011344"/>
    </source>
</evidence>
<reference evidence="11 12" key="1">
    <citation type="submission" date="2015-08" db="EMBL/GenBank/DDBJ databases">
        <title>Genome sequence of the pristinamycin over-producing bacterium Streptomyces pristinaespiralis HCCB10218.</title>
        <authorList>
            <person name="Tian J."/>
            <person name="Yang J."/>
            <person name="Li L."/>
            <person name="Ruan L."/>
            <person name="Wei W."/>
            <person name="Zheng G."/>
            <person name="Wei Z."/>
            <person name="Yang S."/>
            <person name="Ge M."/>
            <person name="Jiang W."/>
            <person name="Lu Y."/>
        </authorList>
    </citation>
    <scope>NUCLEOTIDE SEQUENCE [LARGE SCALE GENOMIC DNA]</scope>
    <source>
        <strain evidence="11 12">HCCB 10218</strain>
    </source>
</reference>
<evidence type="ECO:0000256" key="1">
    <source>
        <dbReference type="ARBA" id="ARBA00010641"/>
    </source>
</evidence>
<dbReference type="GO" id="GO:0000428">
    <property type="term" value="C:DNA-directed RNA polymerase complex"/>
    <property type="evidence" value="ECO:0007669"/>
    <property type="project" value="UniProtKB-KW"/>
</dbReference>
<dbReference type="AlphaFoldDB" id="A0A0M3QHD5"/>
<dbReference type="PROSITE" id="PS01063">
    <property type="entry name" value="SIGMA70_ECF"/>
    <property type="match status" value="1"/>
</dbReference>
<keyword evidence="11" id="KW-0240">DNA-directed RNA polymerase</keyword>
<dbReference type="PANTHER" id="PTHR43133:SF65">
    <property type="entry name" value="ECF RNA POLYMERASE SIGMA FACTOR SIGG"/>
    <property type="match status" value="1"/>
</dbReference>
<dbReference type="InterPro" id="IPR032710">
    <property type="entry name" value="NTF2-like_dom_sf"/>
</dbReference>
<dbReference type="Pfam" id="PF12680">
    <property type="entry name" value="SnoaL_2"/>
    <property type="match status" value="1"/>
</dbReference>
<dbReference type="Pfam" id="PF08281">
    <property type="entry name" value="Sigma70_r4_2"/>
    <property type="match status" value="1"/>
</dbReference>
<dbReference type="SUPFAM" id="SSF88946">
    <property type="entry name" value="Sigma2 domain of RNA polymerase sigma factors"/>
    <property type="match status" value="1"/>
</dbReference>
<dbReference type="NCBIfam" id="TIGR02960">
    <property type="entry name" value="SigX5"/>
    <property type="match status" value="1"/>
</dbReference>
<dbReference type="PATRIC" id="fig|38300.4.peg.1347"/>
<dbReference type="RefSeq" id="WP_234020332.1">
    <property type="nucleotide sequence ID" value="NZ_CP011340.1"/>
</dbReference>
<dbReference type="SUPFAM" id="SSF54427">
    <property type="entry name" value="NTF2-like"/>
    <property type="match status" value="1"/>
</dbReference>
<dbReference type="InterPro" id="IPR036388">
    <property type="entry name" value="WH-like_DNA-bd_sf"/>
</dbReference>
<dbReference type="SUPFAM" id="SSF88659">
    <property type="entry name" value="Sigma3 and sigma4 domains of RNA polymerase sigma factors"/>
    <property type="match status" value="1"/>
</dbReference>
<dbReference type="InterPro" id="IPR013249">
    <property type="entry name" value="RNA_pol_sigma70_r4_t2"/>
</dbReference>
<dbReference type="EMBL" id="CP011340">
    <property type="protein sequence ID" value="ALC19569.1"/>
    <property type="molecule type" value="Genomic_DNA"/>
</dbReference>
<protein>
    <recommendedName>
        <fullName evidence="7">RNA polymerase sigma factor</fullName>
    </recommendedName>
</protein>
<dbReference type="GO" id="GO:0006352">
    <property type="term" value="P:DNA-templated transcription initiation"/>
    <property type="evidence" value="ECO:0007669"/>
    <property type="project" value="InterPro"/>
</dbReference>
<keyword evidence="3 7" id="KW-0805">Transcription regulation</keyword>
<dbReference type="STRING" id="38300.SPRI_1263"/>
<evidence type="ECO:0000259" key="9">
    <source>
        <dbReference type="Pfam" id="PF08281"/>
    </source>
</evidence>
<feature type="domain" description="SnoaL-like" evidence="10">
    <location>
        <begin position="238"/>
        <end position="334"/>
    </location>
</feature>
<dbReference type="InterPro" id="IPR013324">
    <property type="entry name" value="RNA_pol_sigma_r3/r4-like"/>
</dbReference>
<gene>
    <name evidence="11" type="ORF">SPRI_1263</name>
</gene>
<dbReference type="GeneID" id="97237666"/>
<dbReference type="InterPro" id="IPR037401">
    <property type="entry name" value="SnoaL-like"/>
</dbReference>
<evidence type="ECO:0000259" key="8">
    <source>
        <dbReference type="Pfam" id="PF04542"/>
    </source>
</evidence>
<comment type="subunit">
    <text evidence="2">Interacts transiently with the RNA polymerase catalytic core formed by RpoA, RpoB, RpoC and RpoZ (2 alpha, 1 beta, 1 beta' and 1 omega subunit) to form the RNA polymerase holoenzyme that can initiate transcription.</text>
</comment>
<dbReference type="Gene3D" id="1.10.10.10">
    <property type="entry name" value="Winged helix-like DNA-binding domain superfamily/Winged helix DNA-binding domain"/>
    <property type="match status" value="1"/>
</dbReference>
<dbReference type="InterPro" id="IPR000838">
    <property type="entry name" value="RNA_pol_sigma70_ECF_CS"/>
</dbReference>
<evidence type="ECO:0000256" key="4">
    <source>
        <dbReference type="ARBA" id="ARBA00023082"/>
    </source>
</evidence>
<accession>A0A0M3QHD5</accession>
<evidence type="ECO:0000256" key="6">
    <source>
        <dbReference type="ARBA" id="ARBA00023163"/>
    </source>
</evidence>
<feature type="domain" description="RNA polymerase sigma factor 70 region 4 type 2" evidence="9">
    <location>
        <begin position="162"/>
        <end position="214"/>
    </location>
</feature>
<dbReference type="InterPro" id="IPR007627">
    <property type="entry name" value="RNA_pol_sigma70_r2"/>
</dbReference>
<name>A0A0M3QHD5_STRPR</name>
<evidence type="ECO:0000313" key="11">
    <source>
        <dbReference type="EMBL" id="ALC19569.1"/>
    </source>
</evidence>
<organism evidence="11">
    <name type="scientific">Streptomyces pristinaespiralis</name>
    <dbReference type="NCBI Taxonomy" id="38300"/>
    <lineage>
        <taxon>Bacteria</taxon>
        <taxon>Bacillati</taxon>
        <taxon>Actinomycetota</taxon>
        <taxon>Actinomycetes</taxon>
        <taxon>Kitasatosporales</taxon>
        <taxon>Streptomycetaceae</taxon>
        <taxon>Streptomyces</taxon>
    </lineage>
</organism>
<dbReference type="Gene3D" id="1.10.1740.10">
    <property type="match status" value="1"/>
</dbReference>
<evidence type="ECO:0000313" key="12">
    <source>
        <dbReference type="Proteomes" id="UP000060513"/>
    </source>
</evidence>
<dbReference type="InterPro" id="IPR014305">
    <property type="entry name" value="RNA_pol_sigma-G_actinobac"/>
</dbReference>
<dbReference type="Gene3D" id="3.10.450.50">
    <property type="match status" value="1"/>
</dbReference>
<comment type="similarity">
    <text evidence="1 7">Belongs to the sigma-70 factor family. ECF subfamily.</text>
</comment>
<evidence type="ECO:0000256" key="3">
    <source>
        <dbReference type="ARBA" id="ARBA00023015"/>
    </source>
</evidence>
<dbReference type="Pfam" id="PF04542">
    <property type="entry name" value="Sigma70_r2"/>
    <property type="match status" value="1"/>
</dbReference>
<dbReference type="CDD" id="cd06171">
    <property type="entry name" value="Sigma70_r4"/>
    <property type="match status" value="1"/>
</dbReference>
<keyword evidence="5 7" id="KW-0238">DNA-binding</keyword>
<dbReference type="GO" id="GO:0003677">
    <property type="term" value="F:DNA binding"/>
    <property type="evidence" value="ECO:0007669"/>
    <property type="project" value="UniProtKB-KW"/>
</dbReference>
<evidence type="ECO:0000256" key="5">
    <source>
        <dbReference type="ARBA" id="ARBA00023125"/>
    </source>
</evidence>
<dbReference type="KEGG" id="spri:SPRI_1263"/>
<keyword evidence="6 7" id="KW-0804">Transcription</keyword>
<keyword evidence="4 7" id="KW-0731">Sigma factor</keyword>
<dbReference type="InterPro" id="IPR013325">
    <property type="entry name" value="RNA_pol_sigma_r2"/>
</dbReference>
<dbReference type="NCBIfam" id="TIGR02937">
    <property type="entry name" value="sigma70-ECF"/>
    <property type="match status" value="1"/>
</dbReference>
<dbReference type="GO" id="GO:0006950">
    <property type="term" value="P:response to stress"/>
    <property type="evidence" value="ECO:0007669"/>
    <property type="project" value="UniProtKB-ARBA"/>
</dbReference>